<keyword evidence="1 2" id="KW-0963">Cytoplasm</keyword>
<dbReference type="EMBL" id="FQZP01000027">
    <property type="protein sequence ID" value="SHJ14443.1"/>
    <property type="molecule type" value="Genomic_DNA"/>
</dbReference>
<feature type="transmembrane region" description="Helical" evidence="3">
    <location>
        <begin position="16"/>
        <end position="36"/>
    </location>
</feature>
<keyword evidence="3" id="KW-1133">Transmembrane helix</keyword>
<dbReference type="GO" id="GO:0008360">
    <property type="term" value="P:regulation of cell shape"/>
    <property type="evidence" value="ECO:0007669"/>
    <property type="project" value="UniProtKB-UniRule"/>
</dbReference>
<comment type="function">
    <text evidence="2">Required for morphogenesis under gluconeogenic growth conditions.</text>
</comment>
<dbReference type="InterPro" id="IPR002882">
    <property type="entry name" value="CofD"/>
</dbReference>
<evidence type="ECO:0000256" key="2">
    <source>
        <dbReference type="HAMAP-Rule" id="MF_00973"/>
    </source>
</evidence>
<dbReference type="InterPro" id="IPR038136">
    <property type="entry name" value="CofD-like_dom_sf"/>
</dbReference>
<dbReference type="RefSeq" id="WP_243133232.1">
    <property type="nucleotide sequence ID" value="NZ_DAONMB010000031.1"/>
</dbReference>
<evidence type="ECO:0000313" key="5">
    <source>
        <dbReference type="Proteomes" id="UP000324781"/>
    </source>
</evidence>
<keyword evidence="3" id="KW-0472">Membrane</keyword>
<keyword evidence="3" id="KW-0812">Transmembrane</keyword>
<evidence type="ECO:0000256" key="1">
    <source>
        <dbReference type="ARBA" id="ARBA00022490"/>
    </source>
</evidence>
<sequence length="420" mass="46050">MKRIFRWIYLGLRFKRYLVSGIAGVLLMACALLVLLKDVVIGYIQLSIAILMGLVGLYCIFICLDRIFVKVVNVYSQGMHRKLNHVKDIGDTLYKRKILSSGPKVVVIGGGTGISTMLRGLKNYTSNITAVITVADDGGGSGMLRDDLGMLPPGDIRNCMLALAETEPVLEKLLNYRFPEGRLKGQSFGNLFLAAMCGISGNNFVQAVTHMSEVLAVTGRIYPVTQENVNLVAILKDGTVIRGESRIGSHHLFHPGPIDKVCFDKELVQPLEQVLDAIAKADIIVLGPGSLYTSIIPNLLVNQVPQAISRARAVKVYVCNVMTQPGETENYTVGDHIEALNKHAGCPIIDYCLVNNGPIPPDMLKKYREDGAGPVELDAARVRRMGVKVIERDLVGAHKNYVRHDPDKLACAILETFKDK</sequence>
<evidence type="ECO:0000256" key="3">
    <source>
        <dbReference type="SAM" id="Phobius"/>
    </source>
</evidence>
<dbReference type="PROSITE" id="PS51257">
    <property type="entry name" value="PROKAR_LIPOPROTEIN"/>
    <property type="match status" value="1"/>
</dbReference>
<keyword evidence="5" id="KW-1185">Reference proteome</keyword>
<name>A0A1M6GWX0_9FIRM</name>
<reference evidence="4 5" key="1">
    <citation type="submission" date="2016-11" db="EMBL/GenBank/DDBJ databases">
        <authorList>
            <person name="Varghese N."/>
            <person name="Submissions S."/>
        </authorList>
    </citation>
    <scope>NUCLEOTIDE SEQUENCE [LARGE SCALE GENOMIC DNA]</scope>
    <source>
        <strain evidence="4 5">DSM 19027</strain>
    </source>
</reference>
<dbReference type="NCBIfam" id="TIGR01826">
    <property type="entry name" value="CofD_related"/>
    <property type="match status" value="1"/>
</dbReference>
<accession>A0A1M6GWX0</accession>
<proteinExistence type="inferred from homology"/>
<comment type="similarity">
    <text evidence="2">Belongs to the gluconeogenesis factor family.</text>
</comment>
<dbReference type="PANTHER" id="PTHR30135">
    <property type="entry name" value="UNCHARACTERIZED PROTEIN YVCK-RELATED"/>
    <property type="match status" value="1"/>
</dbReference>
<dbReference type="Gene3D" id="3.40.50.10680">
    <property type="entry name" value="CofD-like domains"/>
    <property type="match status" value="1"/>
</dbReference>
<dbReference type="AlphaFoldDB" id="A0A1M6GWX0"/>
<dbReference type="GO" id="GO:0043743">
    <property type="term" value="F:LPPG:FO 2-phospho-L-lactate transferase activity"/>
    <property type="evidence" value="ECO:0007669"/>
    <property type="project" value="InterPro"/>
</dbReference>
<dbReference type="CDD" id="cd07187">
    <property type="entry name" value="YvcK_like"/>
    <property type="match status" value="1"/>
</dbReference>
<dbReference type="HAMAP" id="MF_00973">
    <property type="entry name" value="Gluconeogen_factor"/>
    <property type="match status" value="1"/>
</dbReference>
<dbReference type="PANTHER" id="PTHR30135:SF3">
    <property type="entry name" value="GLUCONEOGENESIS FACTOR-RELATED"/>
    <property type="match status" value="1"/>
</dbReference>
<dbReference type="GO" id="GO:0005737">
    <property type="term" value="C:cytoplasm"/>
    <property type="evidence" value="ECO:0007669"/>
    <property type="project" value="UniProtKB-SubCell"/>
</dbReference>
<evidence type="ECO:0000313" key="4">
    <source>
        <dbReference type="EMBL" id="SHJ14443.1"/>
    </source>
</evidence>
<protein>
    <recommendedName>
        <fullName evidence="2">Putative gluconeogenesis factor</fullName>
    </recommendedName>
</protein>
<comment type="subcellular location">
    <subcellularLocation>
        <location evidence="2">Cytoplasm</location>
    </subcellularLocation>
</comment>
<gene>
    <name evidence="4" type="ORF">SAMN05444373_102718</name>
</gene>
<dbReference type="Proteomes" id="UP000324781">
    <property type="component" value="Unassembled WGS sequence"/>
</dbReference>
<feature type="transmembrane region" description="Helical" evidence="3">
    <location>
        <begin position="42"/>
        <end position="64"/>
    </location>
</feature>
<dbReference type="InterPro" id="IPR010119">
    <property type="entry name" value="Gluconeogen_factor"/>
</dbReference>
<dbReference type="SUPFAM" id="SSF142338">
    <property type="entry name" value="CofD-like"/>
    <property type="match status" value="1"/>
</dbReference>
<organism evidence="4 5">
    <name type="scientific">Thermoclostridium caenicola</name>
    <dbReference type="NCBI Taxonomy" id="659425"/>
    <lineage>
        <taxon>Bacteria</taxon>
        <taxon>Bacillati</taxon>
        <taxon>Bacillota</taxon>
        <taxon>Clostridia</taxon>
        <taxon>Eubacteriales</taxon>
        <taxon>Oscillospiraceae</taxon>
        <taxon>Thermoclostridium</taxon>
    </lineage>
</organism>
<dbReference type="Pfam" id="PF01933">
    <property type="entry name" value="CofD"/>
    <property type="match status" value="1"/>
</dbReference>